<keyword evidence="4" id="KW-1185">Reference proteome</keyword>
<dbReference type="Pfam" id="PF24481">
    <property type="entry name" value="CT398_CC"/>
    <property type="match status" value="1"/>
</dbReference>
<evidence type="ECO:0000259" key="2">
    <source>
        <dbReference type="Pfam" id="PF24481"/>
    </source>
</evidence>
<gene>
    <name evidence="3" type="ORF">I551_2146</name>
</gene>
<dbReference type="Proteomes" id="UP000020681">
    <property type="component" value="Unassembled WGS sequence"/>
</dbReference>
<dbReference type="EMBL" id="JAOL01000090">
    <property type="protein sequence ID" value="EUA91371.1"/>
    <property type="molecule type" value="Genomic_DNA"/>
</dbReference>
<proteinExistence type="predicted"/>
<evidence type="ECO:0000313" key="4">
    <source>
        <dbReference type="Proteomes" id="UP000020681"/>
    </source>
</evidence>
<feature type="domain" description="CT398-like coiled coil hairpin" evidence="2">
    <location>
        <begin position="2"/>
        <end position="57"/>
    </location>
</feature>
<name>A0ABN0R2W3_MYCUL</name>
<evidence type="ECO:0000256" key="1">
    <source>
        <dbReference type="SAM" id="MobiDB-lite"/>
    </source>
</evidence>
<reference evidence="3 4" key="1">
    <citation type="submission" date="2014-01" db="EMBL/GenBank/DDBJ databases">
        <authorList>
            <person name="Dobos K."/>
            <person name="Lenaerts A."/>
            <person name="Ordway D."/>
            <person name="DeGroote M.A."/>
            <person name="Parker T."/>
            <person name="Sizemore C."/>
            <person name="Tallon L.J."/>
            <person name="Sadzewicz L.K."/>
            <person name="Sengamalay N."/>
            <person name="Fraser C.M."/>
            <person name="Hine E."/>
            <person name="Shefchek K.A."/>
            <person name="Das S.P."/>
            <person name="Tettelin H."/>
        </authorList>
    </citation>
    <scope>NUCLEOTIDE SEQUENCE [LARGE SCALE GENOMIC DNA]</scope>
    <source>
        <strain evidence="3 4">Harvey</strain>
    </source>
</reference>
<dbReference type="InterPro" id="IPR056003">
    <property type="entry name" value="CT398_CC_hairpin"/>
</dbReference>
<comment type="caution">
    <text evidence="3">The sequence shown here is derived from an EMBL/GenBank/DDBJ whole genome shotgun (WGS) entry which is preliminary data.</text>
</comment>
<protein>
    <recommendedName>
        <fullName evidence="2">CT398-like coiled coil hairpin domain-containing protein</fullName>
    </recommendedName>
</protein>
<sequence>MRIALEDLDAQVSRLEDEIDAVRKREDRDRSLLTSGAVDAKQLADLQHELETLERRPGQSGRFAVGGDGAPRGVAGATEHRDCGARSPASRTDRCPAVRRCALAELDQSVKNIHRDATRWPHR</sequence>
<organism evidence="3 4">
    <name type="scientific">Mycobacterium ulcerans str. Harvey</name>
    <dbReference type="NCBI Taxonomy" id="1299332"/>
    <lineage>
        <taxon>Bacteria</taxon>
        <taxon>Bacillati</taxon>
        <taxon>Actinomycetota</taxon>
        <taxon>Actinomycetes</taxon>
        <taxon>Mycobacteriales</taxon>
        <taxon>Mycobacteriaceae</taxon>
        <taxon>Mycobacterium</taxon>
        <taxon>Mycobacterium ulcerans group</taxon>
    </lineage>
</organism>
<feature type="region of interest" description="Disordered" evidence="1">
    <location>
        <begin position="55"/>
        <end position="91"/>
    </location>
</feature>
<evidence type="ECO:0000313" key="3">
    <source>
        <dbReference type="EMBL" id="EUA91371.1"/>
    </source>
</evidence>
<accession>A0ABN0R2W3</accession>